<feature type="domain" description="Uracil-DNA glycosylase-like" evidence="4">
    <location>
        <begin position="20"/>
        <end position="182"/>
    </location>
</feature>
<dbReference type="SUPFAM" id="SSF52141">
    <property type="entry name" value="Uracil-DNA glycosylase-like"/>
    <property type="match status" value="1"/>
</dbReference>
<dbReference type="PANTHER" id="PTHR12159:SF9">
    <property type="entry name" value="G_T MISMATCH-SPECIFIC THYMINE DNA GLYCOSYLASE"/>
    <property type="match status" value="1"/>
</dbReference>
<evidence type="ECO:0000313" key="6">
    <source>
        <dbReference type="Proteomes" id="UP000754495"/>
    </source>
</evidence>
<dbReference type="SMART" id="SM00986">
    <property type="entry name" value="UDG"/>
    <property type="match status" value="1"/>
</dbReference>
<evidence type="ECO:0000256" key="2">
    <source>
        <dbReference type="ARBA" id="ARBA00022801"/>
    </source>
</evidence>
<dbReference type="InterPro" id="IPR015637">
    <property type="entry name" value="MUG/TDG"/>
</dbReference>
<reference evidence="5 6" key="1">
    <citation type="submission" date="2020-03" db="EMBL/GenBank/DDBJ databases">
        <title>Sequencing the genomes of 1000 actinobacteria strains.</title>
        <authorList>
            <person name="Klenk H.-P."/>
        </authorList>
    </citation>
    <scope>NUCLEOTIDE SEQUENCE [LARGE SCALE GENOMIC DNA]</scope>
    <source>
        <strain evidence="5 6">DSM 45668</strain>
    </source>
</reference>
<organism evidence="5 6">
    <name type="scientific">Amycolatopsis viridis</name>
    <dbReference type="NCBI Taxonomy" id="185678"/>
    <lineage>
        <taxon>Bacteria</taxon>
        <taxon>Bacillati</taxon>
        <taxon>Actinomycetota</taxon>
        <taxon>Actinomycetes</taxon>
        <taxon>Pseudonocardiales</taxon>
        <taxon>Pseudonocardiaceae</taxon>
        <taxon>Amycolatopsis</taxon>
    </lineage>
</organism>
<dbReference type="EC" id="3.2.2.-" evidence="5"/>
<dbReference type="InterPro" id="IPR036895">
    <property type="entry name" value="Uracil-DNA_glycosylase-like_sf"/>
</dbReference>
<keyword evidence="3" id="KW-0234">DNA repair</keyword>
<dbReference type="InterPro" id="IPR005122">
    <property type="entry name" value="Uracil-DNA_glycosylase-like"/>
</dbReference>
<gene>
    <name evidence="5" type="ORF">FHX46_000322</name>
</gene>
<dbReference type="SMART" id="SM00987">
    <property type="entry name" value="UreE_C"/>
    <property type="match status" value="1"/>
</dbReference>
<keyword evidence="5" id="KW-0326">Glycosidase</keyword>
<dbReference type="RefSeq" id="WP_167109980.1">
    <property type="nucleotide sequence ID" value="NZ_JAANOU010000001.1"/>
</dbReference>
<accession>A0ABX0SLD0</accession>
<keyword evidence="2 5" id="KW-0378">Hydrolase</keyword>
<name>A0ABX0SLD0_9PSEU</name>
<dbReference type="GO" id="GO:0016798">
    <property type="term" value="F:hydrolase activity, acting on glycosyl bonds"/>
    <property type="evidence" value="ECO:0007669"/>
    <property type="project" value="UniProtKB-KW"/>
</dbReference>
<dbReference type="Proteomes" id="UP000754495">
    <property type="component" value="Unassembled WGS sequence"/>
</dbReference>
<comment type="caution">
    <text evidence="5">The sequence shown here is derived from an EMBL/GenBank/DDBJ whole genome shotgun (WGS) entry which is preliminary data.</text>
</comment>
<evidence type="ECO:0000313" key="5">
    <source>
        <dbReference type="EMBL" id="NIH77792.1"/>
    </source>
</evidence>
<dbReference type="CDD" id="cd10028">
    <property type="entry name" value="UDG-F2_TDG_MUG"/>
    <property type="match status" value="1"/>
</dbReference>
<evidence type="ECO:0000256" key="1">
    <source>
        <dbReference type="ARBA" id="ARBA00022763"/>
    </source>
</evidence>
<keyword evidence="6" id="KW-1185">Reference proteome</keyword>
<dbReference type="PANTHER" id="PTHR12159">
    <property type="entry name" value="G/T AND G/U MISMATCH-SPECIFIC DNA GLYCOSYLASE"/>
    <property type="match status" value="1"/>
</dbReference>
<protein>
    <submittedName>
        <fullName evidence="5">TDG/mug DNA glycosylase family protein</fullName>
        <ecNumber evidence="5">3.2.2.-</ecNumber>
    </submittedName>
</protein>
<evidence type="ECO:0000256" key="3">
    <source>
        <dbReference type="ARBA" id="ARBA00023204"/>
    </source>
</evidence>
<proteinExistence type="predicted"/>
<dbReference type="EMBL" id="JAANOU010000001">
    <property type="protein sequence ID" value="NIH77792.1"/>
    <property type="molecule type" value="Genomic_DNA"/>
</dbReference>
<evidence type="ECO:0000259" key="4">
    <source>
        <dbReference type="SMART" id="SM00986"/>
    </source>
</evidence>
<dbReference type="NCBIfam" id="NF007570">
    <property type="entry name" value="PRK10201.1"/>
    <property type="match status" value="1"/>
</dbReference>
<sequence length="184" mass="19615">MNSSRPTAEQLAAAAGTSIPDLLAPGLDVLFCGINPGLYSGATGYHFARPGNRFWPALHAGGFTPRRFHPSEQAALLGLGIGITNVVNRATARADELTPGELRAGGVRLRTTVTRYRPRWLAVVGITAYRTAFGHPKATFGRQPGGIGATRVWVLPNPSGLNAHWTPVTLGEAFAEFHEAVYSE</sequence>
<dbReference type="Pfam" id="PF03167">
    <property type="entry name" value="UDG"/>
    <property type="match status" value="1"/>
</dbReference>
<keyword evidence="1" id="KW-0227">DNA damage</keyword>
<dbReference type="Gene3D" id="3.40.470.10">
    <property type="entry name" value="Uracil-DNA glycosylase-like domain"/>
    <property type="match status" value="1"/>
</dbReference>